<evidence type="ECO:0000256" key="4">
    <source>
        <dbReference type="ARBA" id="ARBA00023033"/>
    </source>
</evidence>
<evidence type="ECO:0000313" key="7">
    <source>
        <dbReference type="EMBL" id="MDN3571758.1"/>
    </source>
</evidence>
<comment type="similarity">
    <text evidence="5">Belongs to the NtaA/SnaA/DszA monooxygenase family.</text>
</comment>
<gene>
    <name evidence="7" type="ORF">QWZ18_14110</name>
</gene>
<keyword evidence="2" id="KW-0288">FMN</keyword>
<dbReference type="InterPro" id="IPR051260">
    <property type="entry name" value="Diverse_substr_monoxygenases"/>
</dbReference>
<proteinExistence type="inferred from homology"/>
<keyword evidence="1" id="KW-0285">Flavoprotein</keyword>
<dbReference type="PIRSF" id="PIRSF000337">
    <property type="entry name" value="NTA_MOA"/>
    <property type="match status" value="1"/>
</dbReference>
<dbReference type="CDD" id="cd01095">
    <property type="entry name" value="Nitrilotriacetate_monoxgenase"/>
    <property type="match status" value="1"/>
</dbReference>
<sequence>MSGRTLHLNVNLLHSGVYPSAWRLPDSRPDAFVDIDHFVRVARVAERGKLDAIFLADTPAINDRIDHRPFNALEPTVVLASVAAATSHVGLVATASTTYNEPYNLARRVASLDLVSRGRAGWNVVTTADAAAGRNFGFAGASEHGARYARAREFTELVHALWDSWEDDAFLGDKAGGRFVDAGKVHAIHHRGAHYSVEGPLTVPRSPQGCPVTFQAGGSEDGRALAAATADAVFSLAQTVEDGAAYARDLRARAARCGRGPDALVVLPGLATVIGSTEAEARRRQDELWDLVPLEYSLARLAGTLRIDPARLDLDRPLPDPLPLPPDANHTLFLGTVALARRDRLTVRQLLRALGGGVGHRIVAGTPEAIADDIEAWFRAGAADGFNLMPDVLPDGLETFVDAVVPILRRRGLFRHDYAGATLRDHLGLPRPPSRHTARAAARAASEAVAPRTA</sequence>
<dbReference type="InterPro" id="IPR016215">
    <property type="entry name" value="NTA_MOA"/>
</dbReference>
<comment type="caution">
    <text evidence="7">The sequence shown here is derived from an EMBL/GenBank/DDBJ whole genome shotgun (WGS) entry which is preliminary data.</text>
</comment>
<organism evidence="7 8">
    <name type="scientific">Methylobacterium longum</name>
    <dbReference type="NCBI Taxonomy" id="767694"/>
    <lineage>
        <taxon>Bacteria</taxon>
        <taxon>Pseudomonadati</taxon>
        <taxon>Pseudomonadota</taxon>
        <taxon>Alphaproteobacteria</taxon>
        <taxon>Hyphomicrobiales</taxon>
        <taxon>Methylobacteriaceae</taxon>
        <taxon>Methylobacterium</taxon>
    </lineage>
</organism>
<dbReference type="PANTHER" id="PTHR30011">
    <property type="entry name" value="ALKANESULFONATE MONOOXYGENASE-RELATED"/>
    <property type="match status" value="1"/>
</dbReference>
<dbReference type="GO" id="GO:0004497">
    <property type="term" value="F:monooxygenase activity"/>
    <property type="evidence" value="ECO:0007669"/>
    <property type="project" value="UniProtKB-KW"/>
</dbReference>
<reference evidence="8" key="1">
    <citation type="journal article" date="2019" name="Int. J. Syst. Evol. Microbiol.">
        <title>The Global Catalogue of Microorganisms (GCM) 10K type strain sequencing project: providing services to taxonomists for standard genome sequencing and annotation.</title>
        <authorList>
            <consortium name="The Broad Institute Genomics Platform"/>
            <consortium name="The Broad Institute Genome Sequencing Center for Infectious Disease"/>
            <person name="Wu L."/>
            <person name="Ma J."/>
        </authorList>
    </citation>
    <scope>NUCLEOTIDE SEQUENCE [LARGE SCALE GENOMIC DNA]</scope>
    <source>
        <strain evidence="8">CECT 7806</strain>
    </source>
</reference>
<dbReference type="Gene3D" id="3.20.20.30">
    <property type="entry name" value="Luciferase-like domain"/>
    <property type="match status" value="1"/>
</dbReference>
<dbReference type="InterPro" id="IPR036661">
    <property type="entry name" value="Luciferase-like_sf"/>
</dbReference>
<dbReference type="RefSeq" id="WP_238287990.1">
    <property type="nucleotide sequence ID" value="NZ_BPQS01000012.1"/>
</dbReference>
<evidence type="ECO:0000256" key="5">
    <source>
        <dbReference type="ARBA" id="ARBA00033748"/>
    </source>
</evidence>
<dbReference type="Proteomes" id="UP001244297">
    <property type="component" value="Unassembled WGS sequence"/>
</dbReference>
<dbReference type="EC" id="1.14.-.-" evidence="7"/>
<protein>
    <submittedName>
        <fullName evidence="7">NtaA/DmoA family FMN-dependent monooxygenase</fullName>
        <ecNumber evidence="7">1.14.-.-</ecNumber>
    </submittedName>
</protein>
<dbReference type="NCBIfam" id="TIGR03860">
    <property type="entry name" value="FMN_nitrolo"/>
    <property type="match status" value="1"/>
</dbReference>
<evidence type="ECO:0000256" key="2">
    <source>
        <dbReference type="ARBA" id="ARBA00022643"/>
    </source>
</evidence>
<keyword evidence="3 7" id="KW-0560">Oxidoreductase</keyword>
<evidence type="ECO:0000313" key="8">
    <source>
        <dbReference type="Proteomes" id="UP001244297"/>
    </source>
</evidence>
<feature type="domain" description="Luciferase-like" evidence="6">
    <location>
        <begin position="33"/>
        <end position="382"/>
    </location>
</feature>
<evidence type="ECO:0000256" key="1">
    <source>
        <dbReference type="ARBA" id="ARBA00022630"/>
    </source>
</evidence>
<accession>A0ABT8APK1</accession>
<dbReference type="InterPro" id="IPR011251">
    <property type="entry name" value="Luciferase-like_dom"/>
</dbReference>
<evidence type="ECO:0000259" key="6">
    <source>
        <dbReference type="Pfam" id="PF00296"/>
    </source>
</evidence>
<keyword evidence="4 7" id="KW-0503">Monooxygenase</keyword>
<dbReference type="PANTHER" id="PTHR30011:SF16">
    <property type="entry name" value="C2H2 FINGER DOMAIN TRANSCRIPTION FACTOR (EUROFUNG)-RELATED"/>
    <property type="match status" value="1"/>
</dbReference>
<dbReference type="SUPFAM" id="SSF51679">
    <property type="entry name" value="Bacterial luciferase-like"/>
    <property type="match status" value="1"/>
</dbReference>
<keyword evidence="8" id="KW-1185">Reference proteome</keyword>
<dbReference type="EMBL" id="JAUFPT010000043">
    <property type="protein sequence ID" value="MDN3571758.1"/>
    <property type="molecule type" value="Genomic_DNA"/>
</dbReference>
<name>A0ABT8APK1_9HYPH</name>
<evidence type="ECO:0000256" key="3">
    <source>
        <dbReference type="ARBA" id="ARBA00023002"/>
    </source>
</evidence>
<dbReference type="Pfam" id="PF00296">
    <property type="entry name" value="Bac_luciferase"/>
    <property type="match status" value="1"/>
</dbReference>